<evidence type="ECO:0000256" key="2">
    <source>
        <dbReference type="ARBA" id="ARBA00010961"/>
    </source>
</evidence>
<evidence type="ECO:0000256" key="5">
    <source>
        <dbReference type="ARBA" id="ARBA00023172"/>
    </source>
</evidence>
<dbReference type="Pfam" id="PF00872">
    <property type="entry name" value="Transposase_mut"/>
    <property type="match status" value="1"/>
</dbReference>
<dbReference type="RefSeq" id="WP_261486039.1">
    <property type="nucleotide sequence ID" value="NZ_CDGJ01000011.1"/>
</dbReference>
<name>A0ABM9R960_9FIRM</name>
<keyword evidence="5" id="KW-0233">DNA recombination</keyword>
<dbReference type="Proteomes" id="UP001071230">
    <property type="component" value="Unassembled WGS sequence"/>
</dbReference>
<comment type="caution">
    <text evidence="7">The sequence shown here is derived from an EMBL/GenBank/DDBJ whole genome shotgun (WGS) entry which is preliminary data.</text>
</comment>
<keyword evidence="8" id="KW-1185">Reference proteome</keyword>
<dbReference type="InterPro" id="IPR001207">
    <property type="entry name" value="Transposase_mutator"/>
</dbReference>
<evidence type="ECO:0000256" key="1">
    <source>
        <dbReference type="ARBA" id="ARBA00002190"/>
    </source>
</evidence>
<keyword evidence="3" id="KW-0815">Transposition</keyword>
<gene>
    <name evidence="7" type="ORF">DEACI_0463</name>
</gene>
<evidence type="ECO:0000256" key="4">
    <source>
        <dbReference type="ARBA" id="ARBA00023125"/>
    </source>
</evidence>
<organism evidence="7 8">
    <name type="scientific">Acididesulfobacillus acetoxydans</name>
    <dbReference type="NCBI Taxonomy" id="1561005"/>
    <lineage>
        <taxon>Bacteria</taxon>
        <taxon>Bacillati</taxon>
        <taxon>Bacillota</taxon>
        <taxon>Clostridia</taxon>
        <taxon>Eubacteriales</taxon>
        <taxon>Peptococcaceae</taxon>
        <taxon>Acididesulfobacillus</taxon>
    </lineage>
</organism>
<feature type="region of interest" description="Disordered" evidence="6">
    <location>
        <begin position="48"/>
        <end position="81"/>
    </location>
</feature>
<evidence type="ECO:0000313" key="7">
    <source>
        <dbReference type="EMBL" id="CEJ06017.1"/>
    </source>
</evidence>
<proteinExistence type="inferred from homology"/>
<evidence type="ECO:0000256" key="3">
    <source>
        <dbReference type="ARBA" id="ARBA00022578"/>
    </source>
</evidence>
<dbReference type="EMBL" id="CDGJ01000011">
    <property type="protein sequence ID" value="CEJ06017.1"/>
    <property type="molecule type" value="Genomic_DNA"/>
</dbReference>
<evidence type="ECO:0000313" key="8">
    <source>
        <dbReference type="Proteomes" id="UP001071230"/>
    </source>
</evidence>
<comment type="similarity">
    <text evidence="2">Belongs to the transposase mutator family.</text>
</comment>
<feature type="compositionally biased region" description="Low complexity" evidence="6">
    <location>
        <begin position="55"/>
        <end position="67"/>
    </location>
</feature>
<comment type="function">
    <text evidence="1">Required for the transposition of the insertion element.</text>
</comment>
<keyword evidence="4" id="KW-0238">DNA-binding</keyword>
<protein>
    <submittedName>
        <fullName evidence="7">Transposase, Mutator family</fullName>
    </submittedName>
</protein>
<evidence type="ECO:0000256" key="6">
    <source>
        <dbReference type="SAM" id="MobiDB-lite"/>
    </source>
</evidence>
<reference evidence="7" key="1">
    <citation type="submission" date="2014-11" db="EMBL/GenBank/DDBJ databases">
        <authorList>
            <person name="Hornung B.V."/>
        </authorList>
    </citation>
    <scope>NUCLEOTIDE SEQUENCE</scope>
    <source>
        <strain evidence="7">INE</strain>
    </source>
</reference>
<accession>A0ABM9R960</accession>
<sequence length="81" mass="9338">MQDVKDRLAREVAKDCKTVEDVHNTLKDLFRRTLQEILETEMSDHLGYEKHSVEGNNSGNSRNGYSRKTIQTRMGETELAI</sequence>
<feature type="non-terminal residue" evidence="7">
    <location>
        <position position="81"/>
    </location>
</feature>